<dbReference type="Pfam" id="PF14602">
    <property type="entry name" value="Hexapep_2"/>
    <property type="match status" value="1"/>
</dbReference>
<dbReference type="EMBL" id="LAZR01000687">
    <property type="protein sequence ID" value="KKN60658.1"/>
    <property type="molecule type" value="Genomic_DNA"/>
</dbReference>
<keyword evidence="1" id="KW-1133">Transmembrane helix</keyword>
<dbReference type="InterPro" id="IPR001451">
    <property type="entry name" value="Hexapep"/>
</dbReference>
<keyword evidence="1" id="KW-0472">Membrane</keyword>
<feature type="transmembrane region" description="Helical" evidence="1">
    <location>
        <begin position="24"/>
        <end position="46"/>
    </location>
</feature>
<evidence type="ECO:0008006" key="3">
    <source>
        <dbReference type="Google" id="ProtNLM"/>
    </source>
</evidence>
<dbReference type="AlphaFoldDB" id="A0A0F9V434"/>
<dbReference type="SUPFAM" id="SSF51161">
    <property type="entry name" value="Trimeric LpxA-like enzymes"/>
    <property type="match status" value="1"/>
</dbReference>
<keyword evidence="1" id="KW-0812">Transmembrane</keyword>
<organism evidence="2">
    <name type="scientific">marine sediment metagenome</name>
    <dbReference type="NCBI Taxonomy" id="412755"/>
    <lineage>
        <taxon>unclassified sequences</taxon>
        <taxon>metagenomes</taxon>
        <taxon>ecological metagenomes</taxon>
    </lineage>
</organism>
<name>A0A0F9V434_9ZZZZ</name>
<dbReference type="InterPro" id="IPR011004">
    <property type="entry name" value="Trimer_LpxA-like_sf"/>
</dbReference>
<comment type="caution">
    <text evidence="2">The sequence shown here is derived from an EMBL/GenBank/DDBJ whole genome shotgun (WGS) entry which is preliminary data.</text>
</comment>
<sequence length="248" mass="28466">MFQPASLKGDSPTPIDEKIRNKYILIYLIIILLSFIPCSLFEYIYVLYLWKDGMYLVFLLLLPFNFFILIYILQLSAILFSVLSLTILKLIFPPEEGNFSRNLNDKNYLFWNLRNLSKKWALYVMASNPFPWLKNRFTLKFFGVKIGKNGISDNSWISSEFVEIGNNVIIGMGSTLISFGIEQDKFILKQIQVEDGVLIGAKCVILPGTIINKQAKLSAHSYTMIDDVLKENSIYSGHPAKLKEVKKK</sequence>
<protein>
    <recommendedName>
        <fullName evidence="3">Acetyltransferase</fullName>
    </recommendedName>
</protein>
<gene>
    <name evidence="2" type="ORF">LCGC14_0529700</name>
</gene>
<proteinExistence type="predicted"/>
<reference evidence="2" key="1">
    <citation type="journal article" date="2015" name="Nature">
        <title>Complex archaea that bridge the gap between prokaryotes and eukaryotes.</title>
        <authorList>
            <person name="Spang A."/>
            <person name="Saw J.H."/>
            <person name="Jorgensen S.L."/>
            <person name="Zaremba-Niedzwiedzka K."/>
            <person name="Martijn J."/>
            <person name="Lind A.E."/>
            <person name="van Eijk R."/>
            <person name="Schleper C."/>
            <person name="Guy L."/>
            <person name="Ettema T.J."/>
        </authorList>
    </citation>
    <scope>NUCLEOTIDE SEQUENCE</scope>
</reference>
<accession>A0A0F9V434</accession>
<evidence type="ECO:0000256" key="1">
    <source>
        <dbReference type="SAM" id="Phobius"/>
    </source>
</evidence>
<dbReference type="Gene3D" id="2.160.10.10">
    <property type="entry name" value="Hexapeptide repeat proteins"/>
    <property type="match status" value="1"/>
</dbReference>
<evidence type="ECO:0000313" key="2">
    <source>
        <dbReference type="EMBL" id="KKN60658.1"/>
    </source>
</evidence>